<dbReference type="EMBL" id="JANPWB010000008">
    <property type="protein sequence ID" value="KAJ1159528.1"/>
    <property type="molecule type" value="Genomic_DNA"/>
</dbReference>
<comment type="caution">
    <text evidence="1">The sequence shown here is derived from an EMBL/GenBank/DDBJ whole genome shotgun (WGS) entry which is preliminary data.</text>
</comment>
<accession>A0AAV7S906</accession>
<protein>
    <submittedName>
        <fullName evidence="1">Uncharacterized protein</fullName>
    </submittedName>
</protein>
<proteinExistence type="predicted"/>
<reference evidence="1" key="1">
    <citation type="journal article" date="2022" name="bioRxiv">
        <title>Sequencing and chromosome-scale assembly of the giantPleurodeles waltlgenome.</title>
        <authorList>
            <person name="Brown T."/>
            <person name="Elewa A."/>
            <person name="Iarovenko S."/>
            <person name="Subramanian E."/>
            <person name="Araus A.J."/>
            <person name="Petzold A."/>
            <person name="Susuki M."/>
            <person name="Suzuki K.-i.T."/>
            <person name="Hayashi T."/>
            <person name="Toyoda A."/>
            <person name="Oliveira C."/>
            <person name="Osipova E."/>
            <person name="Leigh N.D."/>
            <person name="Simon A."/>
            <person name="Yun M.H."/>
        </authorList>
    </citation>
    <scope>NUCLEOTIDE SEQUENCE</scope>
    <source>
        <strain evidence="1">20211129_DDA</strain>
        <tissue evidence="1">Liver</tissue>
    </source>
</reference>
<gene>
    <name evidence="1" type="ORF">NDU88_000035</name>
</gene>
<evidence type="ECO:0000313" key="1">
    <source>
        <dbReference type="EMBL" id="KAJ1159528.1"/>
    </source>
</evidence>
<sequence>MNARHGPLEQTPIGTVPCWVERQLVLLRPIVFDVHASRPILSLRLSPTFQQSSLLLAVPCTDGAPIGPPGCLLLYCGPESRQFASAWRHLDVLCRLVTLLASYGSLCILEWSLELLSLSIVRSPAVINTIFHIRDTQLLSCYRDDDLL</sequence>
<keyword evidence="2" id="KW-1185">Reference proteome</keyword>
<dbReference type="AlphaFoldDB" id="A0AAV7S906"/>
<name>A0AAV7S906_PLEWA</name>
<organism evidence="1 2">
    <name type="scientific">Pleurodeles waltl</name>
    <name type="common">Iberian ribbed newt</name>
    <dbReference type="NCBI Taxonomy" id="8319"/>
    <lineage>
        <taxon>Eukaryota</taxon>
        <taxon>Metazoa</taxon>
        <taxon>Chordata</taxon>
        <taxon>Craniata</taxon>
        <taxon>Vertebrata</taxon>
        <taxon>Euteleostomi</taxon>
        <taxon>Amphibia</taxon>
        <taxon>Batrachia</taxon>
        <taxon>Caudata</taxon>
        <taxon>Salamandroidea</taxon>
        <taxon>Salamandridae</taxon>
        <taxon>Pleurodelinae</taxon>
        <taxon>Pleurodeles</taxon>
    </lineage>
</organism>
<evidence type="ECO:0000313" key="2">
    <source>
        <dbReference type="Proteomes" id="UP001066276"/>
    </source>
</evidence>
<dbReference type="Proteomes" id="UP001066276">
    <property type="component" value="Chromosome 4_2"/>
</dbReference>